<dbReference type="GO" id="GO:0016491">
    <property type="term" value="F:oxidoreductase activity"/>
    <property type="evidence" value="ECO:0007669"/>
    <property type="project" value="InterPro"/>
</dbReference>
<evidence type="ECO:0000313" key="3">
    <source>
        <dbReference type="EMBL" id="KAB8194849.1"/>
    </source>
</evidence>
<name>A0A5C4WMK9_9ACTN</name>
<proteinExistence type="inferred from homology"/>
<dbReference type="InterPro" id="IPR002937">
    <property type="entry name" value="Amino_oxidase"/>
</dbReference>
<dbReference type="InterPro" id="IPR050703">
    <property type="entry name" value="Flavin_MAO"/>
</dbReference>
<sequence>MAPTAPQHDVVVVGAGAAGLTAAAALHAAGLDTVCLEARERTGGRLVTTGDGLDLGATWFWDGEPRVAALTAQLDVAIFDQHLMGDALAQYPTGIQRVTGNPIDAPAYRYRPGAAALTTGLAARLPAAALRLSTPVTHIRSNGDTVEVGTSTERLNAGQVVLAVPPALAVASIDFHGALEPELAGLAGTTPVWMGGVIKVVATYRNPFWWAGDLAGAAISWTGPLREIHDMSGPDGTPAALFGFAPAPATGPGFATAVTTQLAQLFGQEAARPEALHIQDWSTERWTTPPGAQHLTNYDLFGHSLYQRPALAGRLHWASTETATDHAGHVEGALLAGERSARAVLTTHLAQRAGSAPAAELGKSG</sequence>
<dbReference type="PANTHER" id="PTHR43563:SF1">
    <property type="entry name" value="AMINE OXIDASE [FLAVIN-CONTAINING] B"/>
    <property type="match status" value="1"/>
</dbReference>
<evidence type="ECO:0000256" key="1">
    <source>
        <dbReference type="ARBA" id="ARBA00005995"/>
    </source>
</evidence>
<dbReference type="PANTHER" id="PTHR43563">
    <property type="entry name" value="AMINE OXIDASE"/>
    <property type="match status" value="1"/>
</dbReference>
<reference evidence="3 4" key="1">
    <citation type="submission" date="2019-10" db="EMBL/GenBank/DDBJ databases">
        <title>Nonomuraea sp. nov., isolated from Phyllanthus amarus.</title>
        <authorList>
            <person name="Klykleung N."/>
            <person name="Tanasupawat S."/>
        </authorList>
    </citation>
    <scope>NUCLEOTIDE SEQUENCE [LARGE SCALE GENOMIC DNA]</scope>
    <source>
        <strain evidence="3 4">PA1-10</strain>
    </source>
</reference>
<feature type="domain" description="Amine oxidase" evidence="2">
    <location>
        <begin position="107"/>
        <end position="345"/>
    </location>
</feature>
<dbReference type="OrthoDB" id="337830at2"/>
<comment type="similarity">
    <text evidence="1">Belongs to the flavin monoamine oxidase family.</text>
</comment>
<dbReference type="RefSeq" id="WP_139631441.1">
    <property type="nucleotide sequence ID" value="NZ_CP045572.1"/>
</dbReference>
<keyword evidence="4" id="KW-1185">Reference proteome</keyword>
<accession>A0A5P9YUD7</accession>
<comment type="caution">
    <text evidence="3">The sequence shown here is derived from an EMBL/GenBank/DDBJ whole genome shotgun (WGS) entry which is preliminary data.</text>
</comment>
<dbReference type="Pfam" id="PF01593">
    <property type="entry name" value="Amino_oxidase"/>
    <property type="match status" value="1"/>
</dbReference>
<organism evidence="3 4">
    <name type="scientific">Nonomuraea phyllanthi</name>
    <dbReference type="NCBI Taxonomy" id="2219224"/>
    <lineage>
        <taxon>Bacteria</taxon>
        <taxon>Bacillati</taxon>
        <taxon>Actinomycetota</taxon>
        <taxon>Actinomycetes</taxon>
        <taxon>Streptosporangiales</taxon>
        <taxon>Streptosporangiaceae</taxon>
        <taxon>Nonomuraea</taxon>
    </lineage>
</organism>
<dbReference type="AlphaFoldDB" id="A0A5C4WMK9"/>
<evidence type="ECO:0000313" key="4">
    <source>
        <dbReference type="Proteomes" id="UP000312512"/>
    </source>
</evidence>
<dbReference type="SUPFAM" id="SSF54373">
    <property type="entry name" value="FAD-linked reductases, C-terminal domain"/>
    <property type="match status" value="1"/>
</dbReference>
<dbReference type="Pfam" id="PF13450">
    <property type="entry name" value="NAD_binding_8"/>
    <property type="match status" value="1"/>
</dbReference>
<dbReference type="Proteomes" id="UP000312512">
    <property type="component" value="Unassembled WGS sequence"/>
</dbReference>
<gene>
    <name evidence="3" type="ORF">FH608_016980</name>
</gene>
<evidence type="ECO:0000259" key="2">
    <source>
        <dbReference type="Pfam" id="PF01593"/>
    </source>
</evidence>
<protein>
    <submittedName>
        <fullName evidence="3">NAD(P)-binding protein</fullName>
    </submittedName>
</protein>
<accession>A0A5C4WMK9</accession>
<dbReference type="EMBL" id="VDLX02000005">
    <property type="protein sequence ID" value="KAB8194849.1"/>
    <property type="molecule type" value="Genomic_DNA"/>
</dbReference>
<dbReference type="SUPFAM" id="SSF51905">
    <property type="entry name" value="FAD/NAD(P)-binding domain"/>
    <property type="match status" value="1"/>
</dbReference>
<dbReference type="InterPro" id="IPR036188">
    <property type="entry name" value="FAD/NAD-bd_sf"/>
</dbReference>
<dbReference type="Gene3D" id="3.50.50.60">
    <property type="entry name" value="FAD/NAD(P)-binding domain"/>
    <property type="match status" value="2"/>
</dbReference>